<name>A0A8X6M303_TRICU</name>
<evidence type="ECO:0000256" key="1">
    <source>
        <dbReference type="SAM" id="MobiDB-lite"/>
    </source>
</evidence>
<dbReference type="AlphaFoldDB" id="A0A8X6M303"/>
<comment type="caution">
    <text evidence="2">The sequence shown here is derived from an EMBL/GenBank/DDBJ whole genome shotgun (WGS) entry which is preliminary data.</text>
</comment>
<evidence type="ECO:0000313" key="2">
    <source>
        <dbReference type="EMBL" id="GFR30147.1"/>
    </source>
</evidence>
<evidence type="ECO:0000313" key="3">
    <source>
        <dbReference type="Proteomes" id="UP000887116"/>
    </source>
</evidence>
<accession>A0A8X6M303</accession>
<feature type="compositionally biased region" description="Polar residues" evidence="1">
    <location>
        <begin position="1"/>
        <end position="17"/>
    </location>
</feature>
<feature type="region of interest" description="Disordered" evidence="1">
    <location>
        <begin position="1"/>
        <end position="37"/>
    </location>
</feature>
<protein>
    <submittedName>
        <fullName evidence="2">Uncharacterized protein</fullName>
    </submittedName>
</protein>
<proteinExistence type="predicted"/>
<keyword evidence="3" id="KW-1185">Reference proteome</keyword>
<gene>
    <name evidence="2" type="ORF">TNCT_53081</name>
</gene>
<organism evidence="2 3">
    <name type="scientific">Trichonephila clavata</name>
    <name type="common">Joro spider</name>
    <name type="synonym">Nephila clavata</name>
    <dbReference type="NCBI Taxonomy" id="2740835"/>
    <lineage>
        <taxon>Eukaryota</taxon>
        <taxon>Metazoa</taxon>
        <taxon>Ecdysozoa</taxon>
        <taxon>Arthropoda</taxon>
        <taxon>Chelicerata</taxon>
        <taxon>Arachnida</taxon>
        <taxon>Araneae</taxon>
        <taxon>Araneomorphae</taxon>
        <taxon>Entelegynae</taxon>
        <taxon>Araneoidea</taxon>
        <taxon>Nephilidae</taxon>
        <taxon>Trichonephila</taxon>
    </lineage>
</organism>
<sequence>MRRRTGTGTSLSNSRSTSCRKTRYLSESSQGGKMYGPSKLSFTILLHTLTVKRYCVDLGRVLCGLFKIHMCAWCVLNTPSREKVASSQNNTELAKCMSATLWFANATRHL</sequence>
<dbReference type="Proteomes" id="UP000887116">
    <property type="component" value="Unassembled WGS sequence"/>
</dbReference>
<reference evidence="2" key="1">
    <citation type="submission" date="2020-07" db="EMBL/GenBank/DDBJ databases">
        <title>Multicomponent nature underlies the extraordinary mechanical properties of spider dragline silk.</title>
        <authorList>
            <person name="Kono N."/>
            <person name="Nakamura H."/>
            <person name="Mori M."/>
            <person name="Yoshida Y."/>
            <person name="Ohtoshi R."/>
            <person name="Malay A.D."/>
            <person name="Moran D.A.P."/>
            <person name="Tomita M."/>
            <person name="Numata K."/>
            <person name="Arakawa K."/>
        </authorList>
    </citation>
    <scope>NUCLEOTIDE SEQUENCE</scope>
</reference>
<dbReference type="EMBL" id="BMAO01039254">
    <property type="protein sequence ID" value="GFR30147.1"/>
    <property type="molecule type" value="Genomic_DNA"/>
</dbReference>